<accession>A0A397YAF4</accession>
<reference evidence="4 5" key="1">
    <citation type="submission" date="2018-06" db="EMBL/GenBank/DDBJ databases">
        <title>WGS assembly of Brassica rapa FPsc.</title>
        <authorList>
            <person name="Bowman J."/>
            <person name="Kohchi T."/>
            <person name="Yamato K."/>
            <person name="Jenkins J."/>
            <person name="Shu S."/>
            <person name="Ishizaki K."/>
            <person name="Yamaoka S."/>
            <person name="Nishihama R."/>
            <person name="Nakamura Y."/>
            <person name="Berger F."/>
            <person name="Adam C."/>
            <person name="Aki S."/>
            <person name="Althoff F."/>
            <person name="Araki T."/>
            <person name="Arteaga-Vazquez M."/>
            <person name="Balasubrmanian S."/>
            <person name="Bauer D."/>
            <person name="Boehm C."/>
            <person name="Briginshaw L."/>
            <person name="Caballero-Perez J."/>
            <person name="Catarino B."/>
            <person name="Chen F."/>
            <person name="Chiyoda S."/>
            <person name="Chovatia M."/>
            <person name="Davies K."/>
            <person name="Delmans M."/>
            <person name="Demura T."/>
            <person name="Dierschke T."/>
            <person name="Dolan L."/>
            <person name="Dorantes-Acosta A."/>
            <person name="Eklund D."/>
            <person name="Florent S."/>
            <person name="Flores-Sandoval E."/>
            <person name="Fujiyama A."/>
            <person name="Fukuzawa H."/>
            <person name="Galik B."/>
            <person name="Grimanelli D."/>
            <person name="Grimwood J."/>
            <person name="Grossniklaus U."/>
            <person name="Hamada T."/>
            <person name="Haseloff J."/>
            <person name="Hetherington A."/>
            <person name="Higo A."/>
            <person name="Hirakawa Y."/>
            <person name="Hundley H."/>
            <person name="Ikeda Y."/>
            <person name="Inoue K."/>
            <person name="Inoue S."/>
            <person name="Ishida S."/>
            <person name="Jia Q."/>
            <person name="Kakita M."/>
            <person name="Kanazawa T."/>
            <person name="Kawai Y."/>
            <person name="Kawashima T."/>
            <person name="Kennedy M."/>
            <person name="Kinose K."/>
            <person name="Kinoshita T."/>
            <person name="Kohara Y."/>
            <person name="Koide E."/>
            <person name="Komatsu K."/>
            <person name="Kopischke S."/>
            <person name="Kubo M."/>
            <person name="Kyozuka J."/>
            <person name="Lagercrantz U."/>
            <person name="Lin S."/>
            <person name="Lindquist E."/>
            <person name="Lipzen A."/>
            <person name="Lu C."/>
            <person name="Luna E."/>
            <person name="Martienssen R."/>
            <person name="Minamino N."/>
            <person name="Mizutani M."/>
            <person name="Mizutani M."/>
            <person name="Mochizuki N."/>
            <person name="Monte I."/>
            <person name="Mosher R."/>
            <person name="Nagasaki H."/>
            <person name="Nakagami H."/>
            <person name="Naramoto S."/>
            <person name="Nishitani K."/>
            <person name="Ohtani M."/>
            <person name="Okamoto T."/>
            <person name="Okumura M."/>
            <person name="Phillips J."/>
            <person name="Pollak B."/>
            <person name="Reinders A."/>
            <person name="Roevekamp M."/>
            <person name="Sano R."/>
            <person name="Sawa S."/>
            <person name="Schmid M."/>
            <person name="Shirakawa M."/>
            <person name="Solano R."/>
            <person name="Spunde A."/>
            <person name="Suetsugu N."/>
            <person name="Sugano S."/>
            <person name="Sugiyama A."/>
            <person name="Sun R."/>
            <person name="Suzuki Y."/>
            <person name="Takenaka M."/>
            <person name="Takezawa D."/>
            <person name="Tomogane H."/>
            <person name="Tsuzuki M."/>
            <person name="Ueda T."/>
            <person name="Umeda M."/>
            <person name="Ward J."/>
            <person name="Watanabe Y."/>
            <person name="Yazaki K."/>
            <person name="Yokoyama R."/>
            <person name="Yoshitake Y."/>
            <person name="Yotsui I."/>
            <person name="Zachgo S."/>
            <person name="Schmutz J."/>
        </authorList>
    </citation>
    <scope>NUCLEOTIDE SEQUENCE [LARGE SCALE GENOMIC DNA]</scope>
    <source>
        <strain evidence="5">cv. B-3</strain>
    </source>
</reference>
<evidence type="ECO:0000256" key="1">
    <source>
        <dbReference type="ARBA" id="ARBA00009748"/>
    </source>
</evidence>
<comment type="function">
    <text evidence="2">Plant non-specific lipid-transfer proteins transfer phospholipids as well as galactolipids across membranes. May play a role in wax or cutin deposition in the cell walls of expanding epidermal cells and certain secretory tissues.</text>
</comment>
<name>A0A397YAF4_BRACM</name>
<dbReference type="InterPro" id="IPR016140">
    <property type="entry name" value="Bifunc_inhib/LTP/seed_store"/>
</dbReference>
<proteinExistence type="inferred from homology"/>
<gene>
    <name evidence="4" type="ORF">BRARA_I03492</name>
</gene>
<sequence>MAQCIEYLTNSSPLPSDYCCAEVKSLNQMAHTTPNRRQLCECLKSLVKANDGFINIELVGTLPTICDVSVPYPTSLNTNCD</sequence>
<dbReference type="InterPro" id="IPR000528">
    <property type="entry name" value="Plant_nsLTP"/>
</dbReference>
<dbReference type="GO" id="GO:0006869">
    <property type="term" value="P:lipid transport"/>
    <property type="evidence" value="ECO:0007669"/>
    <property type="project" value="InterPro"/>
</dbReference>
<feature type="non-terminal residue" evidence="4">
    <location>
        <position position="81"/>
    </location>
</feature>
<feature type="domain" description="Bifunctional inhibitor/plant lipid transfer protein/seed storage helical" evidence="3">
    <location>
        <begin position="4"/>
        <end position="80"/>
    </location>
</feature>
<organism evidence="4 5">
    <name type="scientific">Brassica campestris</name>
    <name type="common">Field mustard</name>
    <dbReference type="NCBI Taxonomy" id="3711"/>
    <lineage>
        <taxon>Eukaryota</taxon>
        <taxon>Viridiplantae</taxon>
        <taxon>Streptophyta</taxon>
        <taxon>Embryophyta</taxon>
        <taxon>Tracheophyta</taxon>
        <taxon>Spermatophyta</taxon>
        <taxon>Magnoliopsida</taxon>
        <taxon>eudicotyledons</taxon>
        <taxon>Gunneridae</taxon>
        <taxon>Pentapetalae</taxon>
        <taxon>rosids</taxon>
        <taxon>malvids</taxon>
        <taxon>Brassicales</taxon>
        <taxon>Brassicaceae</taxon>
        <taxon>Brassiceae</taxon>
        <taxon>Brassica</taxon>
    </lineage>
</organism>
<dbReference type="PRINTS" id="PR00382">
    <property type="entry name" value="LIPIDTRNSFER"/>
</dbReference>
<evidence type="ECO:0000256" key="2">
    <source>
        <dbReference type="RuleBase" id="RU000628"/>
    </source>
</evidence>
<evidence type="ECO:0000313" key="5">
    <source>
        <dbReference type="Proteomes" id="UP000264353"/>
    </source>
</evidence>
<keyword evidence="2" id="KW-0446">Lipid-binding</keyword>
<dbReference type="SMART" id="SM00499">
    <property type="entry name" value="AAI"/>
    <property type="match status" value="1"/>
</dbReference>
<dbReference type="SUPFAM" id="SSF47699">
    <property type="entry name" value="Bifunctional inhibitor/lipid-transfer protein/seed storage 2S albumin"/>
    <property type="match status" value="1"/>
</dbReference>
<dbReference type="InterPro" id="IPR036312">
    <property type="entry name" value="Bifun_inhib/LTP/seed_sf"/>
</dbReference>
<comment type="similarity">
    <text evidence="1 2">Belongs to the plant LTP family.</text>
</comment>
<protein>
    <recommendedName>
        <fullName evidence="2">Non-specific lipid-transfer protein</fullName>
    </recommendedName>
</protein>
<evidence type="ECO:0000259" key="3">
    <source>
        <dbReference type="SMART" id="SM00499"/>
    </source>
</evidence>
<dbReference type="GO" id="GO:0008289">
    <property type="term" value="F:lipid binding"/>
    <property type="evidence" value="ECO:0007669"/>
    <property type="project" value="UniProtKB-KW"/>
</dbReference>
<keyword evidence="2" id="KW-0813">Transport</keyword>
<dbReference type="Gene3D" id="1.10.110.10">
    <property type="entry name" value="Plant lipid-transfer and hydrophobic proteins"/>
    <property type="match status" value="1"/>
</dbReference>
<dbReference type="AlphaFoldDB" id="A0A397YAF4"/>
<evidence type="ECO:0000313" key="4">
    <source>
        <dbReference type="EMBL" id="RID46853.1"/>
    </source>
</evidence>
<dbReference type="CDD" id="cd01960">
    <property type="entry name" value="nsLTP1"/>
    <property type="match status" value="1"/>
</dbReference>
<dbReference type="EMBL" id="CM010636">
    <property type="protein sequence ID" value="RID46853.1"/>
    <property type="molecule type" value="Genomic_DNA"/>
</dbReference>
<dbReference type="Proteomes" id="UP000264353">
    <property type="component" value="Chromosome A9"/>
</dbReference>
<dbReference type="Pfam" id="PF00234">
    <property type="entry name" value="Tryp_alpha_amyl"/>
    <property type="match status" value="1"/>
</dbReference>
<dbReference type="PANTHER" id="PTHR33076">
    <property type="entry name" value="NON-SPECIFIC LIPID-TRANSFER PROTEIN 2-RELATED"/>
    <property type="match status" value="1"/>
</dbReference>